<dbReference type="PROSITE" id="PS01124">
    <property type="entry name" value="HTH_ARAC_FAMILY_2"/>
    <property type="match status" value="1"/>
</dbReference>
<dbReference type="GO" id="GO:0003700">
    <property type="term" value="F:DNA-binding transcription factor activity"/>
    <property type="evidence" value="ECO:0007669"/>
    <property type="project" value="InterPro"/>
</dbReference>
<dbReference type="InterPro" id="IPR018060">
    <property type="entry name" value="HTH_AraC"/>
</dbReference>
<evidence type="ECO:0000256" key="4">
    <source>
        <dbReference type="SAM" id="Phobius"/>
    </source>
</evidence>
<evidence type="ECO:0000256" key="3">
    <source>
        <dbReference type="ARBA" id="ARBA00023163"/>
    </source>
</evidence>
<name>A0A1X7L481_9BACL</name>
<dbReference type="SMART" id="SM00342">
    <property type="entry name" value="HTH_ARAC"/>
    <property type="match status" value="1"/>
</dbReference>
<dbReference type="RefSeq" id="WP_085495208.1">
    <property type="nucleotide sequence ID" value="NZ_FXAZ01000004.1"/>
</dbReference>
<dbReference type="PANTHER" id="PTHR43280:SF2">
    <property type="entry name" value="HTH-TYPE TRANSCRIPTIONAL REGULATOR EXSA"/>
    <property type="match status" value="1"/>
</dbReference>
<evidence type="ECO:0000313" key="7">
    <source>
        <dbReference type="Proteomes" id="UP000193834"/>
    </source>
</evidence>
<organism evidence="6 7">
    <name type="scientific">Paenibacillus aquistagni</name>
    <dbReference type="NCBI Taxonomy" id="1852522"/>
    <lineage>
        <taxon>Bacteria</taxon>
        <taxon>Bacillati</taxon>
        <taxon>Bacillota</taxon>
        <taxon>Bacilli</taxon>
        <taxon>Bacillales</taxon>
        <taxon>Paenibacillaceae</taxon>
        <taxon>Paenibacillus</taxon>
    </lineage>
</organism>
<keyword evidence="4" id="KW-0472">Membrane</keyword>
<dbReference type="InterPro" id="IPR009057">
    <property type="entry name" value="Homeodomain-like_sf"/>
</dbReference>
<keyword evidence="2 6" id="KW-0238">DNA-binding</keyword>
<keyword evidence="3" id="KW-0804">Transcription</keyword>
<protein>
    <submittedName>
        <fullName evidence="6">AraC-type DNA-binding protein</fullName>
    </submittedName>
</protein>
<dbReference type="STRING" id="1852522.SAMN06295960_2913"/>
<accession>A0A1X7L481</accession>
<feature type="transmembrane region" description="Helical" evidence="4">
    <location>
        <begin position="297"/>
        <end position="320"/>
    </location>
</feature>
<dbReference type="AlphaFoldDB" id="A0A1X7L481"/>
<proteinExistence type="predicted"/>
<dbReference type="InterPro" id="IPR041522">
    <property type="entry name" value="CdaR_GGDEF"/>
</dbReference>
<keyword evidence="7" id="KW-1185">Reference proteome</keyword>
<dbReference type="GO" id="GO:0043565">
    <property type="term" value="F:sequence-specific DNA binding"/>
    <property type="evidence" value="ECO:0007669"/>
    <property type="project" value="InterPro"/>
</dbReference>
<keyword evidence="1" id="KW-0805">Transcription regulation</keyword>
<dbReference type="OrthoDB" id="1975037at2"/>
<evidence type="ECO:0000256" key="2">
    <source>
        <dbReference type="ARBA" id="ARBA00023125"/>
    </source>
</evidence>
<evidence type="ECO:0000256" key="1">
    <source>
        <dbReference type="ARBA" id="ARBA00023015"/>
    </source>
</evidence>
<sequence length="777" mass="88926">MRPRNSESGFKGIMYWRSIVLAILLTCLPISVITAVYLYVGNQHMINQYQQRNEEALVDAARQVDEQFTQLVQYALNMVVKPYFKSSLSDMDFVSNIEVTDELFNTLNLVESADPLVDQVYLYIQKQNKIMEPELGLRTLDDKDDASSFGRLMDEDTDMFWVHDLERPFNKGGSSHALVMRLPFNGHAPYGAIVIYIDPSKLHVIRNAENISFLLDGKSHLIGESGQSRMMPEAMSAIREQLELKHDGEGLSHQRMRVPIDDDVLLVNTVQFEKMQSIWTYVSGTPQSMITAPTKPYTHIILMCFSFALAGSLGVSWYASKSMYRPIRKMLNLIGSEQTRQSSVYNELDYIEHEWKRYRFSHSTLQSQWQQSLPAIREAYINQFVNGQAAHLTEAEYVAKLNEMELDISDRQFAAIVLKQHTHGEARVPLTENDQHLLTYAALNVIQELAEELDAYVHTINFFDGSFGVILIVPAEQTLDEQRKQMRLLGDQIMRALRDTLRMTATIVLGGPSSQWTDVPHIVEQAKRALQYRSFDAGSQLLEAETVLSQKNDWVDFPLELEQEFIHNLNLGLREEAMRSLSRFVTALQASGSSEWHVHHGLIRLITSVHRSMLQAGLNPYQIYDFSNLQEQLSLLREPKACIHWFEAEIIVPYLHQLTKNFNSSMKSIVEHVLEQIEQNGMQDLSLDTIAAEAGVSVSQLSKAFKQMTGTNYMDYLTTVRMNRCKELLLTTDMRINEIAEAAGYQPSYFNRMFKKLEGVTPGQYRQQDSGIKPFVK</sequence>
<feature type="domain" description="HTH araC/xylS-type" evidence="5">
    <location>
        <begin position="671"/>
        <end position="768"/>
    </location>
</feature>
<reference evidence="6 7" key="1">
    <citation type="submission" date="2017-04" db="EMBL/GenBank/DDBJ databases">
        <authorList>
            <person name="Afonso C.L."/>
            <person name="Miller P.J."/>
            <person name="Scott M.A."/>
            <person name="Spackman E."/>
            <person name="Goraichik I."/>
            <person name="Dimitrov K.M."/>
            <person name="Suarez D.L."/>
            <person name="Swayne D.E."/>
        </authorList>
    </citation>
    <scope>NUCLEOTIDE SEQUENCE [LARGE SCALE GENOMIC DNA]</scope>
    <source>
        <strain evidence="6 7">11</strain>
    </source>
</reference>
<dbReference type="Proteomes" id="UP000193834">
    <property type="component" value="Unassembled WGS sequence"/>
</dbReference>
<dbReference type="Pfam" id="PF12833">
    <property type="entry name" value="HTH_18"/>
    <property type="match status" value="1"/>
</dbReference>
<dbReference type="EMBL" id="FXAZ01000004">
    <property type="protein sequence ID" value="SMG48213.1"/>
    <property type="molecule type" value="Genomic_DNA"/>
</dbReference>
<keyword evidence="4" id="KW-1133">Transmembrane helix</keyword>
<dbReference type="Gene3D" id="1.10.10.60">
    <property type="entry name" value="Homeodomain-like"/>
    <property type="match status" value="2"/>
</dbReference>
<gene>
    <name evidence="6" type="ORF">SAMN06295960_2913</name>
</gene>
<feature type="transmembrane region" description="Helical" evidence="4">
    <location>
        <begin position="20"/>
        <end position="40"/>
    </location>
</feature>
<evidence type="ECO:0000259" key="5">
    <source>
        <dbReference type="PROSITE" id="PS01124"/>
    </source>
</evidence>
<dbReference type="Pfam" id="PF17853">
    <property type="entry name" value="GGDEF_2"/>
    <property type="match status" value="1"/>
</dbReference>
<dbReference type="PANTHER" id="PTHR43280">
    <property type="entry name" value="ARAC-FAMILY TRANSCRIPTIONAL REGULATOR"/>
    <property type="match status" value="1"/>
</dbReference>
<evidence type="ECO:0000313" key="6">
    <source>
        <dbReference type="EMBL" id="SMG48213.1"/>
    </source>
</evidence>
<dbReference type="SUPFAM" id="SSF46689">
    <property type="entry name" value="Homeodomain-like"/>
    <property type="match status" value="2"/>
</dbReference>
<keyword evidence="4" id="KW-0812">Transmembrane</keyword>